<dbReference type="PANTHER" id="PTHR43679">
    <property type="entry name" value="OCTANOYLTRANSFERASE LIPM-RELATED"/>
    <property type="match status" value="1"/>
</dbReference>
<evidence type="ECO:0000313" key="3">
    <source>
        <dbReference type="Proteomes" id="UP000033428"/>
    </source>
</evidence>
<evidence type="ECO:0000259" key="1">
    <source>
        <dbReference type="PROSITE" id="PS51733"/>
    </source>
</evidence>
<dbReference type="EMBL" id="JYNY01000497">
    <property type="protein sequence ID" value="KJJ83710.1"/>
    <property type="molecule type" value="Genomic_DNA"/>
</dbReference>
<name>A0A0F0CQM2_9BACT</name>
<organism evidence="2 3">
    <name type="scientific">Candidatus Omnitrophus magneticus</name>
    <dbReference type="NCBI Taxonomy" id="1609969"/>
    <lineage>
        <taxon>Bacteria</taxon>
        <taxon>Pseudomonadati</taxon>
        <taxon>Candidatus Omnitrophota</taxon>
        <taxon>Candidatus Omnitrophus</taxon>
    </lineage>
</organism>
<dbReference type="InterPro" id="IPR045864">
    <property type="entry name" value="aa-tRNA-synth_II/BPL/LPL"/>
</dbReference>
<sequence>MKIVSCDNLPPEKIIALDDLLLKKAEHGEIGETIRFWESKEYFIVLGRSSKASDDCILDNCKKDTIKIIRRSSGGGTILQGPGCLNYSLILSYKKNEQLKSITSSYEIILGKIAGKLREHGIPAQVKPISDIAIENKKISGNAQTRKKIYFLHHGTILFNFNLKKISLYLAHPPKEPSYRESRKHLDFMTNIHITKEKIEELLLSLYTPVGGSYELTSKDKNCLKTFILRA</sequence>
<dbReference type="GO" id="GO:0016874">
    <property type="term" value="F:ligase activity"/>
    <property type="evidence" value="ECO:0007669"/>
    <property type="project" value="UniProtKB-KW"/>
</dbReference>
<keyword evidence="3" id="KW-1185">Reference proteome</keyword>
<protein>
    <submittedName>
        <fullName evidence="2">Biotin/lipoate A/B protein ligase</fullName>
    </submittedName>
</protein>
<dbReference type="PANTHER" id="PTHR43679:SF2">
    <property type="entry name" value="OCTANOYL-[GCVH]:PROTEIN N-OCTANOYLTRANSFERASE"/>
    <property type="match status" value="1"/>
</dbReference>
<dbReference type="InterPro" id="IPR004143">
    <property type="entry name" value="BPL_LPL_catalytic"/>
</dbReference>
<accession>A0A0F0CQM2</accession>
<gene>
    <name evidence="2" type="ORF">OMAG_002431</name>
</gene>
<evidence type="ECO:0000313" key="2">
    <source>
        <dbReference type="EMBL" id="KJJ83710.1"/>
    </source>
</evidence>
<dbReference type="PROSITE" id="PS51733">
    <property type="entry name" value="BPL_LPL_CATALYTIC"/>
    <property type="match status" value="1"/>
</dbReference>
<keyword evidence="2" id="KW-0436">Ligase</keyword>
<dbReference type="AlphaFoldDB" id="A0A0F0CQM2"/>
<dbReference type="Gene3D" id="3.30.930.10">
    <property type="entry name" value="Bira Bifunctional Protein, Domain 2"/>
    <property type="match status" value="1"/>
</dbReference>
<dbReference type="Pfam" id="PF21948">
    <property type="entry name" value="LplA-B_cat"/>
    <property type="match status" value="1"/>
</dbReference>
<dbReference type="SUPFAM" id="SSF55681">
    <property type="entry name" value="Class II aaRS and biotin synthetases"/>
    <property type="match status" value="1"/>
</dbReference>
<dbReference type="CDD" id="cd16443">
    <property type="entry name" value="LplA"/>
    <property type="match status" value="1"/>
</dbReference>
<dbReference type="InterPro" id="IPR050664">
    <property type="entry name" value="Octanoyltrans_LipM/LipL"/>
</dbReference>
<proteinExistence type="predicted"/>
<dbReference type="PATRIC" id="fig|1609969.3.peg.2602"/>
<reference evidence="2 3" key="1">
    <citation type="submission" date="2015-02" db="EMBL/GenBank/DDBJ databases">
        <title>Single-cell genomics of uncultivated deep-branching MTB reveals a conserved set of magnetosome genes.</title>
        <authorList>
            <person name="Kolinko S."/>
            <person name="Richter M."/>
            <person name="Glockner F.O."/>
            <person name="Brachmann A."/>
            <person name="Schuler D."/>
        </authorList>
    </citation>
    <scope>NUCLEOTIDE SEQUENCE [LARGE SCALE GENOMIC DNA]</scope>
    <source>
        <strain evidence="2">SKK-01</strain>
    </source>
</reference>
<dbReference type="Proteomes" id="UP000033428">
    <property type="component" value="Unassembled WGS sequence"/>
</dbReference>
<feature type="domain" description="BPL/LPL catalytic" evidence="1">
    <location>
        <begin position="28"/>
        <end position="215"/>
    </location>
</feature>
<comment type="caution">
    <text evidence="2">The sequence shown here is derived from an EMBL/GenBank/DDBJ whole genome shotgun (WGS) entry which is preliminary data.</text>
</comment>